<gene>
    <name evidence="7" type="ORF">IAD25_05970</name>
</gene>
<dbReference type="GO" id="GO:0016874">
    <property type="term" value="F:ligase activity"/>
    <property type="evidence" value="ECO:0007669"/>
    <property type="project" value="UniProtKB-KW"/>
</dbReference>
<evidence type="ECO:0000313" key="7">
    <source>
        <dbReference type="EMBL" id="HIU96245.1"/>
    </source>
</evidence>
<keyword evidence="3 5" id="KW-1133">Transmembrane helix</keyword>
<dbReference type="Proteomes" id="UP000824130">
    <property type="component" value="Unassembled WGS sequence"/>
</dbReference>
<sequence length="360" mass="41397">VLVVVYFIIRLISLWQSGFDYSVIRTIFFEMFFLIGICRFTISTVDRRIFYIKFFIWFELIISLLCVLIFFVVPHLSSGMQEFVAASTYYEKSATASLFSNVNTAGIMAGFSSVLAVAIYKKNILPGKFVIAFGLYNVVALVFFGARSADIGIIAVLFFIGIKYISKSDNLKRFTILALCLMTLTLIPIYGMIGYYESKATLSYEPLEDKINTLSSSRYVIWKESFIIQQDDLLFGEGNLKLEQDARKELMAGFEQGTVDYRYFTTTELGPHNGYIGMISGTGWLGFLVFIAILIQRIRRSKSLESGNWYLLLIFFFAINCFESLFILNRFFICFYMFLILESDWEKGDETYLDNIKTDK</sequence>
<evidence type="ECO:0000256" key="1">
    <source>
        <dbReference type="ARBA" id="ARBA00004141"/>
    </source>
</evidence>
<evidence type="ECO:0000259" key="6">
    <source>
        <dbReference type="Pfam" id="PF04932"/>
    </source>
</evidence>
<evidence type="ECO:0000256" key="2">
    <source>
        <dbReference type="ARBA" id="ARBA00022692"/>
    </source>
</evidence>
<feature type="transmembrane region" description="Helical" evidence="5">
    <location>
        <begin position="54"/>
        <end position="76"/>
    </location>
</feature>
<dbReference type="AlphaFoldDB" id="A0A9D1N7C4"/>
<reference evidence="7" key="2">
    <citation type="journal article" date="2021" name="PeerJ">
        <title>Extensive microbial diversity within the chicken gut microbiome revealed by metagenomics and culture.</title>
        <authorList>
            <person name="Gilroy R."/>
            <person name="Ravi A."/>
            <person name="Getino M."/>
            <person name="Pursley I."/>
            <person name="Horton D.L."/>
            <person name="Alikhan N.F."/>
            <person name="Baker D."/>
            <person name="Gharbi K."/>
            <person name="Hall N."/>
            <person name="Watson M."/>
            <person name="Adriaenssens E.M."/>
            <person name="Foster-Nyarko E."/>
            <person name="Jarju S."/>
            <person name="Secka A."/>
            <person name="Antonio M."/>
            <person name="Oren A."/>
            <person name="Chaudhuri R.R."/>
            <person name="La Ragione R."/>
            <person name="Hildebrand F."/>
            <person name="Pallen M.J."/>
        </authorList>
    </citation>
    <scope>NUCLEOTIDE SEQUENCE</scope>
    <source>
        <strain evidence="7">ChiSjej4B22-8349</strain>
    </source>
</reference>
<reference evidence="7" key="1">
    <citation type="submission" date="2020-10" db="EMBL/GenBank/DDBJ databases">
        <authorList>
            <person name="Gilroy R."/>
        </authorList>
    </citation>
    <scope>NUCLEOTIDE SEQUENCE</scope>
    <source>
        <strain evidence="7">ChiSjej4B22-8349</strain>
    </source>
</reference>
<proteinExistence type="predicted"/>
<keyword evidence="4 5" id="KW-0472">Membrane</keyword>
<feature type="transmembrane region" description="Helical" evidence="5">
    <location>
        <begin position="174"/>
        <end position="196"/>
    </location>
</feature>
<protein>
    <submittedName>
        <fullName evidence="7">O-antigen ligase family protein</fullName>
    </submittedName>
</protein>
<dbReference type="PANTHER" id="PTHR37422:SF13">
    <property type="entry name" value="LIPOPOLYSACCHARIDE BIOSYNTHESIS PROTEIN PA4999-RELATED"/>
    <property type="match status" value="1"/>
</dbReference>
<evidence type="ECO:0000256" key="5">
    <source>
        <dbReference type="SAM" id="Phobius"/>
    </source>
</evidence>
<evidence type="ECO:0000256" key="3">
    <source>
        <dbReference type="ARBA" id="ARBA00022989"/>
    </source>
</evidence>
<feature type="domain" description="O-antigen ligase-related" evidence="6">
    <location>
        <begin position="135"/>
        <end position="291"/>
    </location>
</feature>
<dbReference type="EMBL" id="DVOB01000128">
    <property type="protein sequence ID" value="HIU96245.1"/>
    <property type="molecule type" value="Genomic_DNA"/>
</dbReference>
<dbReference type="InterPro" id="IPR051533">
    <property type="entry name" value="WaaL-like"/>
</dbReference>
<keyword evidence="7" id="KW-0436">Ligase</keyword>
<dbReference type="Pfam" id="PF04932">
    <property type="entry name" value="Wzy_C"/>
    <property type="match status" value="1"/>
</dbReference>
<feature type="transmembrane region" description="Helical" evidence="5">
    <location>
        <begin position="23"/>
        <end position="42"/>
    </location>
</feature>
<name>A0A9D1N7C4_9FIRM</name>
<feature type="transmembrane region" description="Helical" evidence="5">
    <location>
        <begin position="307"/>
        <end position="340"/>
    </location>
</feature>
<dbReference type="PANTHER" id="PTHR37422">
    <property type="entry name" value="TEICHURONIC ACID BIOSYNTHESIS PROTEIN TUAE"/>
    <property type="match status" value="1"/>
</dbReference>
<comment type="caution">
    <text evidence="7">The sequence shown here is derived from an EMBL/GenBank/DDBJ whole genome shotgun (WGS) entry which is preliminary data.</text>
</comment>
<organism evidence="7 8">
    <name type="scientific">Candidatus Allocopromorpha excrementipullorum</name>
    <dbReference type="NCBI Taxonomy" id="2840743"/>
    <lineage>
        <taxon>Bacteria</taxon>
        <taxon>Bacillati</taxon>
        <taxon>Bacillota</taxon>
        <taxon>Clostridia</taxon>
        <taxon>Eubacteriales</taxon>
        <taxon>Eubacteriaceae</taxon>
        <taxon>Eubacteriaceae incertae sedis</taxon>
        <taxon>Candidatus Allocopromorpha</taxon>
    </lineage>
</organism>
<evidence type="ECO:0000256" key="4">
    <source>
        <dbReference type="ARBA" id="ARBA00023136"/>
    </source>
</evidence>
<accession>A0A9D1N7C4</accession>
<comment type="subcellular location">
    <subcellularLocation>
        <location evidence="1">Membrane</location>
        <topology evidence="1">Multi-pass membrane protein</topology>
    </subcellularLocation>
</comment>
<evidence type="ECO:0000313" key="8">
    <source>
        <dbReference type="Proteomes" id="UP000824130"/>
    </source>
</evidence>
<dbReference type="InterPro" id="IPR007016">
    <property type="entry name" value="O-antigen_ligase-rel_domated"/>
</dbReference>
<dbReference type="GO" id="GO:0016020">
    <property type="term" value="C:membrane"/>
    <property type="evidence" value="ECO:0007669"/>
    <property type="project" value="UniProtKB-SubCell"/>
</dbReference>
<keyword evidence="2 5" id="KW-0812">Transmembrane</keyword>
<feature type="transmembrane region" description="Helical" evidence="5">
    <location>
        <begin position="96"/>
        <end position="120"/>
    </location>
</feature>
<feature type="non-terminal residue" evidence="7">
    <location>
        <position position="1"/>
    </location>
</feature>
<feature type="transmembrane region" description="Helical" evidence="5">
    <location>
        <begin position="275"/>
        <end position="295"/>
    </location>
</feature>